<organism evidence="6 7">
    <name type="scientific">Cinnamomum micranthum f. kanehirae</name>
    <dbReference type="NCBI Taxonomy" id="337451"/>
    <lineage>
        <taxon>Eukaryota</taxon>
        <taxon>Viridiplantae</taxon>
        <taxon>Streptophyta</taxon>
        <taxon>Embryophyta</taxon>
        <taxon>Tracheophyta</taxon>
        <taxon>Spermatophyta</taxon>
        <taxon>Magnoliopsida</taxon>
        <taxon>Magnoliidae</taxon>
        <taxon>Laurales</taxon>
        <taxon>Lauraceae</taxon>
        <taxon>Cinnamomum</taxon>
    </lineage>
</organism>
<protein>
    <submittedName>
        <fullName evidence="6">Putative LRR receptor-like serine/threonine-protein kinase RKF3</fullName>
    </submittedName>
</protein>
<dbReference type="GO" id="GO:0004672">
    <property type="term" value="F:protein kinase activity"/>
    <property type="evidence" value="ECO:0007669"/>
    <property type="project" value="InterPro"/>
</dbReference>
<keyword evidence="6" id="KW-0675">Receptor</keyword>
<sequence>MMKTFKRYVVNHTYPEGSISECFLMDEAMMYAMNYMPNGTKGSHKQARWKWMDDDGLCAFPIEKKGKVEYLEIVQYQQARKWVLESSMENVAWKEDIKASNILLDESFKPKVADFGLAKFTQEGMTHWSTRVAGTLGYVALEYALCGQLTEKSDVYSFGVVMLELLSGKKALSSVGETQKQKRGVAPLNWISMHLMGYWAPHDNDDVITAYESDNSVAQGDLDHDAVAKAQDNSSCQVACTNQPNTNTHQGTCRLLHYMRKDITVALGRVLSLSTEEEGCYRIVVDEILKFDVELLGGEKTFGDLTVGDIISWPTYRTMFG</sequence>
<gene>
    <name evidence="6" type="ORF">CKAN_02768500</name>
</gene>
<evidence type="ECO:0000259" key="5">
    <source>
        <dbReference type="PROSITE" id="PS50011"/>
    </source>
</evidence>
<evidence type="ECO:0000313" key="6">
    <source>
        <dbReference type="EMBL" id="RWR98178.1"/>
    </source>
</evidence>
<keyword evidence="2" id="KW-0547">Nucleotide-binding</keyword>
<keyword evidence="3 6" id="KW-0418">Kinase</keyword>
<dbReference type="SMART" id="SM00220">
    <property type="entry name" value="S_TKc"/>
    <property type="match status" value="1"/>
</dbReference>
<keyword evidence="7" id="KW-1185">Reference proteome</keyword>
<dbReference type="InterPro" id="IPR052059">
    <property type="entry name" value="CR_Ser/Thr_kinase"/>
</dbReference>
<evidence type="ECO:0000256" key="4">
    <source>
        <dbReference type="ARBA" id="ARBA00022840"/>
    </source>
</evidence>
<accession>A0A443Q5B6</accession>
<dbReference type="STRING" id="337451.A0A443Q5B6"/>
<evidence type="ECO:0000256" key="2">
    <source>
        <dbReference type="ARBA" id="ARBA00022741"/>
    </source>
</evidence>
<dbReference type="InterPro" id="IPR000719">
    <property type="entry name" value="Prot_kinase_dom"/>
</dbReference>
<dbReference type="PANTHER" id="PTHR47973">
    <property type="entry name" value="CYSTEINE-RICH RECEPTOR-LIKE PROTEIN KINASE 3"/>
    <property type="match status" value="1"/>
</dbReference>
<keyword evidence="4" id="KW-0067">ATP-binding</keyword>
<comment type="caution">
    <text evidence="6">The sequence shown here is derived from an EMBL/GenBank/DDBJ whole genome shotgun (WGS) entry which is preliminary data.</text>
</comment>
<dbReference type="Proteomes" id="UP000283530">
    <property type="component" value="Unassembled WGS sequence"/>
</dbReference>
<evidence type="ECO:0000256" key="3">
    <source>
        <dbReference type="ARBA" id="ARBA00022777"/>
    </source>
</evidence>
<dbReference type="PROSITE" id="PS50011">
    <property type="entry name" value="PROTEIN_KINASE_DOM"/>
    <property type="match status" value="1"/>
</dbReference>
<feature type="domain" description="Protein kinase" evidence="5">
    <location>
        <begin position="1"/>
        <end position="296"/>
    </location>
</feature>
<reference evidence="6 7" key="1">
    <citation type="journal article" date="2019" name="Nat. Plants">
        <title>Stout camphor tree genome fills gaps in understanding of flowering plant genome evolution.</title>
        <authorList>
            <person name="Chaw S.M."/>
            <person name="Liu Y.C."/>
            <person name="Wu Y.W."/>
            <person name="Wang H.Y."/>
            <person name="Lin C.I."/>
            <person name="Wu C.S."/>
            <person name="Ke H.M."/>
            <person name="Chang L.Y."/>
            <person name="Hsu C.Y."/>
            <person name="Yang H.T."/>
            <person name="Sudianto E."/>
            <person name="Hsu M.H."/>
            <person name="Wu K.P."/>
            <person name="Wang L.N."/>
            <person name="Leebens-Mack J.H."/>
            <person name="Tsai I.J."/>
        </authorList>
    </citation>
    <scope>NUCLEOTIDE SEQUENCE [LARGE SCALE GENOMIC DNA]</scope>
    <source>
        <strain evidence="7">cv. Chaw 1501</strain>
        <tissue evidence="6">Young leaves</tissue>
    </source>
</reference>
<keyword evidence="1" id="KW-0808">Transferase</keyword>
<dbReference type="EMBL" id="QPKB01000747">
    <property type="protein sequence ID" value="RWR98178.1"/>
    <property type="molecule type" value="Genomic_DNA"/>
</dbReference>
<dbReference type="GO" id="GO:0005524">
    <property type="term" value="F:ATP binding"/>
    <property type="evidence" value="ECO:0007669"/>
    <property type="project" value="UniProtKB-KW"/>
</dbReference>
<dbReference type="Gene3D" id="1.10.510.10">
    <property type="entry name" value="Transferase(Phosphotransferase) domain 1"/>
    <property type="match status" value="1"/>
</dbReference>
<evidence type="ECO:0000256" key="1">
    <source>
        <dbReference type="ARBA" id="ARBA00022679"/>
    </source>
</evidence>
<evidence type="ECO:0000313" key="7">
    <source>
        <dbReference type="Proteomes" id="UP000283530"/>
    </source>
</evidence>
<proteinExistence type="predicted"/>
<name>A0A443Q5B6_9MAGN</name>
<dbReference type="AlphaFoldDB" id="A0A443Q5B6"/>
<dbReference type="InterPro" id="IPR011009">
    <property type="entry name" value="Kinase-like_dom_sf"/>
</dbReference>
<dbReference type="Pfam" id="PF00069">
    <property type="entry name" value="Pkinase"/>
    <property type="match status" value="1"/>
</dbReference>
<dbReference type="OrthoDB" id="1886754at2759"/>
<dbReference type="SUPFAM" id="SSF56112">
    <property type="entry name" value="Protein kinase-like (PK-like)"/>
    <property type="match status" value="1"/>
</dbReference>